<proteinExistence type="predicted"/>
<comment type="caution">
    <text evidence="2">The sequence shown here is derived from an EMBL/GenBank/DDBJ whole genome shotgun (WGS) entry which is preliminary data.</text>
</comment>
<feature type="region of interest" description="Disordered" evidence="1">
    <location>
        <begin position="75"/>
        <end position="96"/>
    </location>
</feature>
<sequence>MKFKHSLTVQMTPNTLLSSHGSSALKTCSFIENGESCSLSFNAACIKKLDEFIEILINMRNDLATQRNLEIQRESQSLKSTDYSKTSNGTYAMTGL</sequence>
<gene>
    <name evidence="2" type="ORF">WA1_50400</name>
</gene>
<accession>A0A139WRB0</accession>
<evidence type="ECO:0000256" key="1">
    <source>
        <dbReference type="SAM" id="MobiDB-lite"/>
    </source>
</evidence>
<name>A0A139WRB0_9CYAN</name>
<evidence type="ECO:0000313" key="3">
    <source>
        <dbReference type="Proteomes" id="UP000076925"/>
    </source>
</evidence>
<reference evidence="2 3" key="1">
    <citation type="journal article" date="2013" name="Genome Biol. Evol.">
        <title>Genomes of Stigonematalean cyanobacteria (subsection V) and the evolution of oxygenic photosynthesis from prokaryotes to plastids.</title>
        <authorList>
            <person name="Dagan T."/>
            <person name="Roettger M."/>
            <person name="Stucken K."/>
            <person name="Landan G."/>
            <person name="Koch R."/>
            <person name="Major P."/>
            <person name="Gould S.B."/>
            <person name="Goremykin V.V."/>
            <person name="Rippka R."/>
            <person name="Tandeau de Marsac N."/>
            <person name="Gugger M."/>
            <person name="Lockhart P.J."/>
            <person name="Allen J.F."/>
            <person name="Brune I."/>
            <person name="Maus I."/>
            <person name="Puhler A."/>
            <person name="Martin W.F."/>
        </authorList>
    </citation>
    <scope>NUCLEOTIDE SEQUENCE [LARGE SCALE GENOMIC DNA]</scope>
    <source>
        <strain evidence="2 3">PCC 7110</strain>
    </source>
</reference>
<dbReference type="Proteomes" id="UP000076925">
    <property type="component" value="Unassembled WGS sequence"/>
</dbReference>
<dbReference type="AlphaFoldDB" id="A0A139WRB0"/>
<keyword evidence="3" id="KW-1185">Reference proteome</keyword>
<dbReference type="STRING" id="128403.WA1_50400"/>
<dbReference type="OrthoDB" id="495484at2"/>
<organism evidence="2 3">
    <name type="scientific">Scytonema hofmannii PCC 7110</name>
    <dbReference type="NCBI Taxonomy" id="128403"/>
    <lineage>
        <taxon>Bacteria</taxon>
        <taxon>Bacillati</taxon>
        <taxon>Cyanobacteriota</taxon>
        <taxon>Cyanophyceae</taxon>
        <taxon>Nostocales</taxon>
        <taxon>Scytonemataceae</taxon>
        <taxon>Scytonema</taxon>
    </lineage>
</organism>
<protein>
    <submittedName>
        <fullName evidence="2">Uncharacterized protein</fullName>
    </submittedName>
</protein>
<evidence type="ECO:0000313" key="2">
    <source>
        <dbReference type="EMBL" id="KYC34937.1"/>
    </source>
</evidence>
<dbReference type="RefSeq" id="WP_017741135.1">
    <property type="nucleotide sequence ID" value="NZ_KQ976355.1"/>
</dbReference>
<dbReference type="EMBL" id="ANNX02000064">
    <property type="protein sequence ID" value="KYC34937.1"/>
    <property type="molecule type" value="Genomic_DNA"/>
</dbReference>